<reference evidence="2 3" key="1">
    <citation type="submission" date="2012-02" db="EMBL/GenBank/DDBJ databases">
        <title>Complete genome sequence of Caldilinea aerophila DSM 14535 (= NBRC 102666).</title>
        <authorList>
            <person name="Oguchi A."/>
            <person name="Hosoyama A."/>
            <person name="Sekine M."/>
            <person name="Fukai R."/>
            <person name="Kato Y."/>
            <person name="Nakamura S."/>
            <person name="Hanada S."/>
            <person name="Yamazaki S."/>
            <person name="Fujita N."/>
        </authorList>
    </citation>
    <scope>NUCLEOTIDE SEQUENCE [LARGE SCALE GENOMIC DNA]</scope>
    <source>
        <strain evidence="3">DSM 14535 / JCM 11387 / NBRC 104270 / STL-6-O1</strain>
    </source>
</reference>
<dbReference type="Gene3D" id="3.90.1150.10">
    <property type="entry name" value="Aspartate Aminotransferase, domain 1"/>
    <property type="match status" value="1"/>
</dbReference>
<dbReference type="Proteomes" id="UP000007880">
    <property type="component" value="Chromosome"/>
</dbReference>
<dbReference type="InterPro" id="IPR015422">
    <property type="entry name" value="PyrdxlP-dep_Trfase_small"/>
</dbReference>
<sequence length="55" mass="5937">MNGIRNTPYALGAWLLAMGLSRAQAGATARASLGRFTTAEQVEQVTERMIRTIGQ</sequence>
<proteinExistence type="predicted"/>
<feature type="signal peptide" evidence="1">
    <location>
        <begin position="1"/>
        <end position="25"/>
    </location>
</feature>
<evidence type="ECO:0000313" key="2">
    <source>
        <dbReference type="EMBL" id="BAM00057.1"/>
    </source>
</evidence>
<accession>I0I469</accession>
<gene>
    <name evidence="2" type="ordered locus">CLDAP_20170</name>
</gene>
<name>I0I469_CALAS</name>
<dbReference type="RefSeq" id="WP_014433292.1">
    <property type="nucleotide sequence ID" value="NC_017079.1"/>
</dbReference>
<dbReference type="STRING" id="926550.CLDAP_20170"/>
<protein>
    <submittedName>
        <fullName evidence="2">Uncharacterized protein</fullName>
    </submittedName>
</protein>
<dbReference type="EMBL" id="AP012337">
    <property type="protein sequence ID" value="BAM00057.1"/>
    <property type="molecule type" value="Genomic_DNA"/>
</dbReference>
<feature type="chain" id="PRO_5003628855" evidence="1">
    <location>
        <begin position="26"/>
        <end position="55"/>
    </location>
</feature>
<organism evidence="2 3">
    <name type="scientific">Caldilinea aerophila (strain DSM 14535 / JCM 11387 / NBRC 104270 / STL-6-O1)</name>
    <dbReference type="NCBI Taxonomy" id="926550"/>
    <lineage>
        <taxon>Bacteria</taxon>
        <taxon>Bacillati</taxon>
        <taxon>Chloroflexota</taxon>
        <taxon>Caldilineae</taxon>
        <taxon>Caldilineales</taxon>
        <taxon>Caldilineaceae</taxon>
        <taxon>Caldilinea</taxon>
    </lineage>
</organism>
<dbReference type="HOGENOM" id="CLU_3023331_0_0_0"/>
<evidence type="ECO:0000256" key="1">
    <source>
        <dbReference type="SAM" id="SignalP"/>
    </source>
</evidence>
<evidence type="ECO:0000313" key="3">
    <source>
        <dbReference type="Proteomes" id="UP000007880"/>
    </source>
</evidence>
<dbReference type="KEGG" id="cap:CLDAP_20170"/>
<keyword evidence="3" id="KW-1185">Reference proteome</keyword>
<dbReference type="AlphaFoldDB" id="I0I469"/>
<keyword evidence="1" id="KW-0732">Signal</keyword>